<keyword evidence="5" id="KW-1003">Cell membrane</keyword>
<evidence type="ECO:0000256" key="8">
    <source>
        <dbReference type="ARBA" id="ARBA00022989"/>
    </source>
</evidence>
<dbReference type="Proteomes" id="UP000254263">
    <property type="component" value="Unassembled WGS sequence"/>
</dbReference>
<dbReference type="PANTHER" id="PTHR33909:SF1">
    <property type="entry name" value="SEC TRANSLOCON ACCESSORY COMPLEX SUBUNIT YAJC"/>
    <property type="match status" value="1"/>
</dbReference>
<evidence type="ECO:0000313" key="13">
    <source>
        <dbReference type="EMBL" id="SUB88387.1"/>
    </source>
</evidence>
<sequence>MMNLFLLQAAPAGQAGGNMWMSILMMVALFLVFWLFFIRPQQKRQKDLQKKREAMKVGDRVITSGGIYGVIKDIKASEFVIEIADGVRVRIDKGSVFMTAEESAENVRK</sequence>
<evidence type="ECO:0000256" key="11">
    <source>
        <dbReference type="SAM" id="Phobius"/>
    </source>
</evidence>
<keyword evidence="9" id="KW-0811">Translocation</keyword>
<dbReference type="AlphaFoldDB" id="A0A379DFW4"/>
<protein>
    <recommendedName>
        <fullName evidence="3">Sec translocon accessory complex subunit YajC</fullName>
    </recommendedName>
</protein>
<dbReference type="GO" id="GO:0015031">
    <property type="term" value="P:protein transport"/>
    <property type="evidence" value="ECO:0007669"/>
    <property type="project" value="UniProtKB-KW"/>
</dbReference>
<name>A0A379DFW4_9PORP</name>
<dbReference type="GO" id="GO:0005886">
    <property type="term" value="C:plasma membrane"/>
    <property type="evidence" value="ECO:0007669"/>
    <property type="project" value="UniProtKB-SubCell"/>
</dbReference>
<dbReference type="EMBL" id="UGTF01000002">
    <property type="protein sequence ID" value="SUB88387.1"/>
    <property type="molecule type" value="Genomic_DNA"/>
</dbReference>
<proteinExistence type="inferred from homology"/>
<evidence type="ECO:0000256" key="6">
    <source>
        <dbReference type="ARBA" id="ARBA00022692"/>
    </source>
</evidence>
<evidence type="ECO:0000313" key="14">
    <source>
        <dbReference type="Proteomes" id="UP000254156"/>
    </source>
</evidence>
<evidence type="ECO:0000256" key="1">
    <source>
        <dbReference type="ARBA" id="ARBA00004162"/>
    </source>
</evidence>
<dbReference type="Proteomes" id="UP000254156">
    <property type="component" value="Unassembled WGS sequence"/>
</dbReference>
<dbReference type="PRINTS" id="PR01853">
    <property type="entry name" value="YAJCTRNLCASE"/>
</dbReference>
<keyword evidence="8 11" id="KW-1133">Transmembrane helix</keyword>
<gene>
    <name evidence="12" type="primary">yajC</name>
    <name evidence="13" type="ORF">NCTC11632_00456</name>
    <name evidence="12" type="ORF">NCTC13100_00351</name>
</gene>
<evidence type="ECO:0000256" key="9">
    <source>
        <dbReference type="ARBA" id="ARBA00023010"/>
    </source>
</evidence>
<evidence type="ECO:0000256" key="7">
    <source>
        <dbReference type="ARBA" id="ARBA00022927"/>
    </source>
</evidence>
<evidence type="ECO:0000256" key="3">
    <source>
        <dbReference type="ARBA" id="ARBA00014962"/>
    </source>
</evidence>
<evidence type="ECO:0000313" key="12">
    <source>
        <dbReference type="EMBL" id="SUB77236.1"/>
    </source>
</evidence>
<dbReference type="NCBIfam" id="TIGR00739">
    <property type="entry name" value="yajC"/>
    <property type="match status" value="1"/>
</dbReference>
<evidence type="ECO:0000256" key="2">
    <source>
        <dbReference type="ARBA" id="ARBA00006742"/>
    </source>
</evidence>
<dbReference type="PANTHER" id="PTHR33909">
    <property type="entry name" value="SEC TRANSLOCON ACCESSORY COMPLEX SUBUNIT YAJC"/>
    <property type="match status" value="1"/>
</dbReference>
<feature type="transmembrane region" description="Helical" evidence="11">
    <location>
        <begin position="20"/>
        <end position="38"/>
    </location>
</feature>
<evidence type="ECO:0000256" key="10">
    <source>
        <dbReference type="ARBA" id="ARBA00023136"/>
    </source>
</evidence>
<evidence type="ECO:0000313" key="15">
    <source>
        <dbReference type="Proteomes" id="UP000254263"/>
    </source>
</evidence>
<keyword evidence="7" id="KW-0653">Protein transport</keyword>
<dbReference type="SMART" id="SM01323">
    <property type="entry name" value="YajC"/>
    <property type="match status" value="1"/>
</dbReference>
<keyword evidence="4" id="KW-0813">Transport</keyword>
<organism evidence="12 15">
    <name type="scientific">Porphyromonas macacae</name>
    <dbReference type="NCBI Taxonomy" id="28115"/>
    <lineage>
        <taxon>Bacteria</taxon>
        <taxon>Pseudomonadati</taxon>
        <taxon>Bacteroidota</taxon>
        <taxon>Bacteroidia</taxon>
        <taxon>Bacteroidales</taxon>
        <taxon>Porphyromonadaceae</taxon>
        <taxon>Porphyromonas</taxon>
    </lineage>
</organism>
<comment type="similarity">
    <text evidence="2">Belongs to the YajC family.</text>
</comment>
<comment type="subcellular location">
    <subcellularLocation>
        <location evidence="1">Cell membrane</location>
        <topology evidence="1">Single-pass membrane protein</topology>
    </subcellularLocation>
</comment>
<keyword evidence="6 11" id="KW-0812">Transmembrane</keyword>
<dbReference type="Pfam" id="PF02699">
    <property type="entry name" value="YajC"/>
    <property type="match status" value="1"/>
</dbReference>
<dbReference type="EMBL" id="UGTI01000001">
    <property type="protein sequence ID" value="SUB77236.1"/>
    <property type="molecule type" value="Genomic_DNA"/>
</dbReference>
<accession>A0A379DFW4</accession>
<dbReference type="InterPro" id="IPR003849">
    <property type="entry name" value="Preprotein_translocase_YajC"/>
</dbReference>
<keyword evidence="10 11" id="KW-0472">Membrane</keyword>
<evidence type="ECO:0000256" key="4">
    <source>
        <dbReference type="ARBA" id="ARBA00022448"/>
    </source>
</evidence>
<reference evidence="14 15" key="1">
    <citation type="submission" date="2018-06" db="EMBL/GenBank/DDBJ databases">
        <authorList>
            <consortium name="Pathogen Informatics"/>
            <person name="Doyle S."/>
        </authorList>
    </citation>
    <scope>NUCLEOTIDE SEQUENCE [LARGE SCALE GENOMIC DNA]</scope>
    <source>
        <strain evidence="13 14">NCTC11632</strain>
        <strain evidence="12 15">NCTC13100</strain>
    </source>
</reference>
<evidence type="ECO:0000256" key="5">
    <source>
        <dbReference type="ARBA" id="ARBA00022475"/>
    </source>
</evidence>